<dbReference type="RefSeq" id="XP_020074240.1">
    <property type="nucleotide sequence ID" value="XM_020219044.1"/>
</dbReference>
<dbReference type="AlphaFoldDB" id="A0A1E4RD72"/>
<keyword evidence="2" id="KW-1185">Reference proteome</keyword>
<dbReference type="Proteomes" id="UP000095085">
    <property type="component" value="Unassembled WGS sequence"/>
</dbReference>
<dbReference type="OrthoDB" id="27267at2759"/>
<name>A0A1E4RD72_9ASCO</name>
<dbReference type="EMBL" id="KV454545">
    <property type="protein sequence ID" value="ODV65173.1"/>
    <property type="molecule type" value="Genomic_DNA"/>
</dbReference>
<evidence type="ECO:0000313" key="2">
    <source>
        <dbReference type="Proteomes" id="UP000095085"/>
    </source>
</evidence>
<sequence length="401" mass="46487">MKQPDFVLKQNRSYNICDLPDDILLQIFEQLSPLETNHIIGLLDKILRASLGRSQIRKQIELLITFAYRRLYKGNSLIVSEFSTSEFLDKYDTVFSFESFHDRFTNSFSKDDIILEIERKVFMETRPQSLDFKLTRSSNDYTKFIGDLKILNQILEQLSGNNEITRYFQYIFQIGFYLDANTLSVESPTSVLTAVLKTLINLVNNKTLMKDPLSNRFQKVTIKSTDIGNYYVDENGWGQLLERFGNATVLNLEDNVIGLDSNPRTTTLQRVHYDLLGNCFNWPPQLKHLSLNHNLITYVLTRFFNNLPKSIESLLLENNKLCSLGCNDNESFNLVKTLPNLQDLNLKNNHLLIFVNIESFKNVKVSKHKFKSLVIRGCNIEDVNLRQLKITANEEKFTLVI</sequence>
<dbReference type="Gene3D" id="3.80.10.10">
    <property type="entry name" value="Ribonuclease Inhibitor"/>
    <property type="match status" value="1"/>
</dbReference>
<dbReference type="InterPro" id="IPR032675">
    <property type="entry name" value="LRR_dom_sf"/>
</dbReference>
<dbReference type="SUPFAM" id="SSF52047">
    <property type="entry name" value="RNI-like"/>
    <property type="match status" value="1"/>
</dbReference>
<accession>A0A1E4RD72</accession>
<gene>
    <name evidence="1" type="ORF">HYPBUDRAFT_114452</name>
</gene>
<protein>
    <recommendedName>
        <fullName evidence="3">F-box domain-containing protein</fullName>
    </recommendedName>
</protein>
<proteinExistence type="predicted"/>
<evidence type="ECO:0000313" key="1">
    <source>
        <dbReference type="EMBL" id="ODV65173.1"/>
    </source>
</evidence>
<reference evidence="2" key="1">
    <citation type="submission" date="2016-05" db="EMBL/GenBank/DDBJ databases">
        <title>Comparative genomics of biotechnologically important yeasts.</title>
        <authorList>
            <consortium name="DOE Joint Genome Institute"/>
            <person name="Riley R."/>
            <person name="Haridas S."/>
            <person name="Wolfe K.H."/>
            <person name="Lopes M.R."/>
            <person name="Hittinger C.T."/>
            <person name="Goker M."/>
            <person name="Salamov A."/>
            <person name="Wisecaver J."/>
            <person name="Long T.M."/>
            <person name="Aerts A.L."/>
            <person name="Barry K."/>
            <person name="Choi C."/>
            <person name="Clum A."/>
            <person name="Coughlan A.Y."/>
            <person name="Deshpande S."/>
            <person name="Douglass A.P."/>
            <person name="Hanson S.J."/>
            <person name="Klenk H.-P."/>
            <person name="Labutti K."/>
            <person name="Lapidus A."/>
            <person name="Lindquist E."/>
            <person name="Lipzen A."/>
            <person name="Meier-Kolthoff J.P."/>
            <person name="Ohm R.A."/>
            <person name="Otillar R.P."/>
            <person name="Pangilinan J."/>
            <person name="Peng Y."/>
            <person name="Rokas A."/>
            <person name="Rosa C.A."/>
            <person name="Scheuner C."/>
            <person name="Sibirny A.A."/>
            <person name="Slot J.C."/>
            <person name="Stielow J.B."/>
            <person name="Sun H."/>
            <person name="Kurtzman C.P."/>
            <person name="Blackwell M."/>
            <person name="Grigoriev I.V."/>
            <person name="Jeffries T.W."/>
        </authorList>
    </citation>
    <scope>NUCLEOTIDE SEQUENCE [LARGE SCALE GENOMIC DNA]</scope>
    <source>
        <strain evidence="2">NRRL Y-1933</strain>
    </source>
</reference>
<evidence type="ECO:0008006" key="3">
    <source>
        <dbReference type="Google" id="ProtNLM"/>
    </source>
</evidence>
<organism evidence="1 2">
    <name type="scientific">Hyphopichia burtonii NRRL Y-1933</name>
    <dbReference type="NCBI Taxonomy" id="984485"/>
    <lineage>
        <taxon>Eukaryota</taxon>
        <taxon>Fungi</taxon>
        <taxon>Dikarya</taxon>
        <taxon>Ascomycota</taxon>
        <taxon>Saccharomycotina</taxon>
        <taxon>Pichiomycetes</taxon>
        <taxon>Debaryomycetaceae</taxon>
        <taxon>Hyphopichia</taxon>
    </lineage>
</organism>
<dbReference type="GeneID" id="30993594"/>